<dbReference type="GO" id="GO:0005506">
    <property type="term" value="F:iron ion binding"/>
    <property type="evidence" value="ECO:0007669"/>
    <property type="project" value="InterPro"/>
</dbReference>
<dbReference type="SUPFAM" id="SSF48264">
    <property type="entry name" value="Cytochrome P450"/>
    <property type="match status" value="1"/>
</dbReference>
<dbReference type="FunFam" id="1.10.630.10:FF:000018">
    <property type="entry name" value="Cytochrome P450 monooxygenase"/>
    <property type="match status" value="1"/>
</dbReference>
<keyword evidence="2 7" id="KW-0349">Heme</keyword>
<dbReference type="GO" id="GO:0020037">
    <property type="term" value="F:heme binding"/>
    <property type="evidence" value="ECO:0007669"/>
    <property type="project" value="InterPro"/>
</dbReference>
<evidence type="ECO:0000256" key="7">
    <source>
        <dbReference type="RuleBase" id="RU000461"/>
    </source>
</evidence>
<dbReference type="InterPro" id="IPR036396">
    <property type="entry name" value="Cyt_P450_sf"/>
</dbReference>
<dbReference type="GO" id="GO:0004497">
    <property type="term" value="F:monooxygenase activity"/>
    <property type="evidence" value="ECO:0007669"/>
    <property type="project" value="UniProtKB-KW"/>
</dbReference>
<dbReference type="PRINTS" id="PR00385">
    <property type="entry name" value="P450"/>
</dbReference>
<evidence type="ECO:0000256" key="1">
    <source>
        <dbReference type="ARBA" id="ARBA00010617"/>
    </source>
</evidence>
<evidence type="ECO:0000256" key="3">
    <source>
        <dbReference type="ARBA" id="ARBA00022723"/>
    </source>
</evidence>
<gene>
    <name evidence="8" type="ORF">FB474_0357</name>
</gene>
<evidence type="ECO:0000313" key="9">
    <source>
        <dbReference type="Proteomes" id="UP000319514"/>
    </source>
</evidence>
<dbReference type="PRINTS" id="PR00359">
    <property type="entry name" value="BP450"/>
</dbReference>
<protein>
    <submittedName>
        <fullName evidence="8">Cytochrome P450</fullName>
    </submittedName>
</protein>
<evidence type="ECO:0000256" key="6">
    <source>
        <dbReference type="ARBA" id="ARBA00023033"/>
    </source>
</evidence>
<organism evidence="8 9">
    <name type="scientific">Oryzihumus leptocrescens</name>
    <dbReference type="NCBI Taxonomy" id="297536"/>
    <lineage>
        <taxon>Bacteria</taxon>
        <taxon>Bacillati</taxon>
        <taxon>Actinomycetota</taxon>
        <taxon>Actinomycetes</taxon>
        <taxon>Micrococcales</taxon>
        <taxon>Intrasporangiaceae</taxon>
        <taxon>Oryzihumus</taxon>
    </lineage>
</organism>
<keyword evidence="9" id="KW-1185">Reference proteome</keyword>
<dbReference type="RefSeq" id="WP_141787084.1">
    <property type="nucleotide sequence ID" value="NZ_BAAAKX010000003.1"/>
</dbReference>
<evidence type="ECO:0000313" key="8">
    <source>
        <dbReference type="EMBL" id="TQL59013.1"/>
    </source>
</evidence>
<dbReference type="Gene3D" id="1.10.630.10">
    <property type="entry name" value="Cytochrome P450"/>
    <property type="match status" value="1"/>
</dbReference>
<evidence type="ECO:0000256" key="5">
    <source>
        <dbReference type="ARBA" id="ARBA00023004"/>
    </source>
</evidence>
<keyword evidence="3 7" id="KW-0479">Metal-binding</keyword>
<dbReference type="InterPro" id="IPR002397">
    <property type="entry name" value="Cyt_P450_B"/>
</dbReference>
<evidence type="ECO:0000256" key="2">
    <source>
        <dbReference type="ARBA" id="ARBA00022617"/>
    </source>
</evidence>
<dbReference type="GO" id="GO:0016705">
    <property type="term" value="F:oxidoreductase activity, acting on paired donors, with incorporation or reduction of molecular oxygen"/>
    <property type="evidence" value="ECO:0007669"/>
    <property type="project" value="InterPro"/>
</dbReference>
<keyword evidence="6 7" id="KW-0503">Monooxygenase</keyword>
<dbReference type="Proteomes" id="UP000319514">
    <property type="component" value="Unassembled WGS sequence"/>
</dbReference>
<dbReference type="OrthoDB" id="502624at2"/>
<dbReference type="PANTHER" id="PTHR46696:SF1">
    <property type="entry name" value="CYTOCHROME P450 YJIB-RELATED"/>
    <property type="match status" value="1"/>
</dbReference>
<keyword evidence="4 7" id="KW-0560">Oxidoreductase</keyword>
<comment type="caution">
    <text evidence="8">The sequence shown here is derived from an EMBL/GenBank/DDBJ whole genome shotgun (WGS) entry which is preliminary data.</text>
</comment>
<evidence type="ECO:0000256" key="4">
    <source>
        <dbReference type="ARBA" id="ARBA00023002"/>
    </source>
</evidence>
<comment type="similarity">
    <text evidence="1 7">Belongs to the cytochrome P450 family.</text>
</comment>
<dbReference type="PANTHER" id="PTHR46696">
    <property type="entry name" value="P450, PUTATIVE (EUROFUNG)-RELATED"/>
    <property type="match status" value="1"/>
</dbReference>
<dbReference type="EMBL" id="VFOQ01000001">
    <property type="protein sequence ID" value="TQL59013.1"/>
    <property type="molecule type" value="Genomic_DNA"/>
</dbReference>
<reference evidence="8 9" key="1">
    <citation type="submission" date="2019-06" db="EMBL/GenBank/DDBJ databases">
        <title>Sequencing the genomes of 1000 actinobacteria strains.</title>
        <authorList>
            <person name="Klenk H.-P."/>
        </authorList>
    </citation>
    <scope>NUCLEOTIDE SEQUENCE [LARGE SCALE GENOMIC DNA]</scope>
    <source>
        <strain evidence="8 9">DSM 18082</strain>
    </source>
</reference>
<dbReference type="CDD" id="cd11030">
    <property type="entry name" value="CYP105-like"/>
    <property type="match status" value="1"/>
</dbReference>
<dbReference type="PROSITE" id="PS00086">
    <property type="entry name" value="CYTOCHROME_P450"/>
    <property type="match status" value="1"/>
</dbReference>
<sequence>MSTSYAPLAGLPRERASVFDPPPVYRRLQATEPVSPLTFPDGRAGWLVTRYDDVRALLADPRMSSQRSLGANPIRLVPEELKPFLQPRPGQFIGLDPPEHTRYRRLLTGQFTVRRMNALQPRVTEIVDEHLQAMRAAGAPADLVSAFALPVPSLVICELLGVPYLDRAEFQQRSRLLLSLTSEGPELLRARGEFRAYMLELVRAKRAAPGDDLLSGLVHLEGPDRLNDEELINIGLLLLIAGHETTANMLGLGTFALLQHPAELERLRADPALVNGAVEELLRYLTIVQFGLVRVATEDVVAGGRTIAKGDAVVLSLPAANRDPAHFPDPDRLDLGREYAGHLAFGHGVHQCLGQQLARVEMHVGFTRLLATLPGLRLAVPAEQVRMRDEMFIYGVEALPVTWAEAA</sequence>
<dbReference type="AlphaFoldDB" id="A0A542ZF90"/>
<dbReference type="Pfam" id="PF00067">
    <property type="entry name" value="p450"/>
    <property type="match status" value="1"/>
</dbReference>
<dbReference type="InterPro" id="IPR017972">
    <property type="entry name" value="Cyt_P450_CS"/>
</dbReference>
<accession>A0A542ZF90</accession>
<keyword evidence="5 7" id="KW-0408">Iron</keyword>
<name>A0A542ZF90_9MICO</name>
<proteinExistence type="inferred from homology"/>
<dbReference type="InterPro" id="IPR001128">
    <property type="entry name" value="Cyt_P450"/>
</dbReference>